<comment type="caution">
    <text evidence="2">The sequence shown here is derived from an EMBL/GenBank/DDBJ whole genome shotgun (WGS) entry which is preliminary data.</text>
</comment>
<evidence type="ECO:0008006" key="4">
    <source>
        <dbReference type="Google" id="ProtNLM"/>
    </source>
</evidence>
<dbReference type="Gene3D" id="3.40.1260.10">
    <property type="entry name" value="DsrEFH-like"/>
    <property type="match status" value="1"/>
</dbReference>
<feature type="signal peptide" evidence="1">
    <location>
        <begin position="1"/>
        <end position="27"/>
    </location>
</feature>
<dbReference type="PANTHER" id="PTHR37691">
    <property type="entry name" value="BLR3518 PROTEIN"/>
    <property type="match status" value="1"/>
</dbReference>
<dbReference type="InterPro" id="IPR003787">
    <property type="entry name" value="Sulphur_relay_DsrE/F-like"/>
</dbReference>
<name>A0ABQ6M1J9_9GAMM</name>
<reference evidence="2 3" key="1">
    <citation type="submission" date="2023-04" db="EMBL/GenBank/DDBJ databases">
        <title>Marinobulbifer ophiurae gen. nov., sp. Nov., isolate from tissue of brittle star Ophioplocus japonicus.</title>
        <authorList>
            <person name="Kawano K."/>
            <person name="Sawayama S."/>
            <person name="Nakagawa S."/>
        </authorList>
    </citation>
    <scope>NUCLEOTIDE SEQUENCE [LARGE SCALE GENOMIC DNA]</scope>
    <source>
        <strain evidence="2 3">NKW57</strain>
    </source>
</reference>
<accession>A0ABQ6M1J9</accession>
<organism evidence="2 3">
    <name type="scientific">Biformimicrobium ophioploci</name>
    <dbReference type="NCBI Taxonomy" id="3036711"/>
    <lineage>
        <taxon>Bacteria</taxon>
        <taxon>Pseudomonadati</taxon>
        <taxon>Pseudomonadota</taxon>
        <taxon>Gammaproteobacteria</taxon>
        <taxon>Cellvibrionales</taxon>
        <taxon>Microbulbiferaceae</taxon>
        <taxon>Biformimicrobium</taxon>
    </lineage>
</organism>
<keyword evidence="1" id="KW-0732">Signal</keyword>
<sequence length="184" mass="19561">MKRRDRSYGNRIAMGAVSIAFIQPAFASEFSTGPVIKAYGPVVSVEQSRPLSGSEEFKVAFDATDSGGQESPNRKFVSLARFINMQALAGVPPEQIDLALVVHGKAGFDLLNTRAYQAKYSAENPNAELLAELQKQGVRVIICGQSAAYQGIAAGDLLPGVEVAVSAMTAHALLQQAGYTVNPF</sequence>
<dbReference type="EMBL" id="BSYJ01000005">
    <property type="protein sequence ID" value="GMG88193.1"/>
    <property type="molecule type" value="Genomic_DNA"/>
</dbReference>
<evidence type="ECO:0000256" key="1">
    <source>
        <dbReference type="SAM" id="SignalP"/>
    </source>
</evidence>
<gene>
    <name evidence="2" type="ORF">MNKW57_25140</name>
</gene>
<dbReference type="Proteomes" id="UP001224392">
    <property type="component" value="Unassembled WGS sequence"/>
</dbReference>
<dbReference type="RefSeq" id="WP_285764804.1">
    <property type="nucleotide sequence ID" value="NZ_BSYJ01000005.1"/>
</dbReference>
<protein>
    <recommendedName>
        <fullName evidence="4">DsrE family protein</fullName>
    </recommendedName>
</protein>
<evidence type="ECO:0000313" key="3">
    <source>
        <dbReference type="Proteomes" id="UP001224392"/>
    </source>
</evidence>
<dbReference type="PANTHER" id="PTHR37691:SF1">
    <property type="entry name" value="BLR3518 PROTEIN"/>
    <property type="match status" value="1"/>
</dbReference>
<dbReference type="SUPFAM" id="SSF75169">
    <property type="entry name" value="DsrEFH-like"/>
    <property type="match status" value="1"/>
</dbReference>
<dbReference type="Pfam" id="PF02635">
    <property type="entry name" value="DsrE"/>
    <property type="match status" value="1"/>
</dbReference>
<feature type="chain" id="PRO_5045513400" description="DsrE family protein" evidence="1">
    <location>
        <begin position="28"/>
        <end position="184"/>
    </location>
</feature>
<proteinExistence type="predicted"/>
<evidence type="ECO:0000313" key="2">
    <source>
        <dbReference type="EMBL" id="GMG88193.1"/>
    </source>
</evidence>
<keyword evidence="3" id="KW-1185">Reference proteome</keyword>
<dbReference type="InterPro" id="IPR027396">
    <property type="entry name" value="DsrEFH-like"/>
</dbReference>